<dbReference type="SUPFAM" id="SSF54909">
    <property type="entry name" value="Dimeric alpha+beta barrel"/>
    <property type="match status" value="1"/>
</dbReference>
<dbReference type="InterPro" id="IPR019887">
    <property type="entry name" value="Tscrpt_reg_AsnC/Lrp_C"/>
</dbReference>
<keyword evidence="1" id="KW-0805">Transcription regulation</keyword>
<comment type="caution">
    <text evidence="6">The sequence shown here is derived from an EMBL/GenBank/DDBJ whole genome shotgun (WGS) entry which is preliminary data.</text>
</comment>
<dbReference type="PANTHER" id="PTHR30154:SF34">
    <property type="entry name" value="TRANSCRIPTIONAL REGULATOR AZLB"/>
    <property type="match status" value="1"/>
</dbReference>
<organism evidence="6 7">
    <name type="scientific">Streptomyces showdoensis</name>
    <dbReference type="NCBI Taxonomy" id="68268"/>
    <lineage>
        <taxon>Bacteria</taxon>
        <taxon>Bacillati</taxon>
        <taxon>Actinomycetota</taxon>
        <taxon>Actinomycetes</taxon>
        <taxon>Kitasatosporales</taxon>
        <taxon>Streptomycetaceae</taxon>
        <taxon>Streptomyces</taxon>
    </lineage>
</organism>
<keyword evidence="2" id="KW-0238">DNA-binding</keyword>
<evidence type="ECO:0000256" key="2">
    <source>
        <dbReference type="ARBA" id="ARBA00023125"/>
    </source>
</evidence>
<evidence type="ECO:0000256" key="3">
    <source>
        <dbReference type="ARBA" id="ARBA00023163"/>
    </source>
</evidence>
<dbReference type="InterPro" id="IPR036388">
    <property type="entry name" value="WH-like_DNA-bd_sf"/>
</dbReference>
<evidence type="ECO:0000313" key="7">
    <source>
        <dbReference type="Proteomes" id="UP000265325"/>
    </source>
</evidence>
<evidence type="ECO:0000259" key="4">
    <source>
        <dbReference type="Pfam" id="PF01037"/>
    </source>
</evidence>
<accession>A0A2P2GI73</accession>
<evidence type="ECO:0000313" key="6">
    <source>
        <dbReference type="EMBL" id="KKZ71220.1"/>
    </source>
</evidence>
<evidence type="ECO:0000259" key="5">
    <source>
        <dbReference type="Pfam" id="PF13404"/>
    </source>
</evidence>
<dbReference type="PANTHER" id="PTHR30154">
    <property type="entry name" value="LEUCINE-RESPONSIVE REGULATORY PROTEIN"/>
    <property type="match status" value="1"/>
</dbReference>
<reference evidence="6 7" key="1">
    <citation type="submission" date="2015-05" db="EMBL/GenBank/DDBJ databases">
        <title>Draft Genome assembly of Streptomyces showdoensis.</title>
        <authorList>
            <person name="Thapa K.K."/>
            <person name="Metsa-Ketela M."/>
        </authorList>
    </citation>
    <scope>NUCLEOTIDE SEQUENCE [LARGE SCALE GENOMIC DNA]</scope>
    <source>
        <strain evidence="6 7">ATCC 15227</strain>
    </source>
</reference>
<dbReference type="EMBL" id="LAQS01000042">
    <property type="protein sequence ID" value="KKZ71220.1"/>
    <property type="molecule type" value="Genomic_DNA"/>
</dbReference>
<dbReference type="GO" id="GO:0005829">
    <property type="term" value="C:cytosol"/>
    <property type="evidence" value="ECO:0007669"/>
    <property type="project" value="TreeGrafter"/>
</dbReference>
<dbReference type="Gene3D" id="1.10.10.10">
    <property type="entry name" value="Winged helix-like DNA-binding domain superfamily/Winged helix DNA-binding domain"/>
    <property type="match status" value="2"/>
</dbReference>
<dbReference type="Gene3D" id="3.30.70.920">
    <property type="match status" value="2"/>
</dbReference>
<keyword evidence="3" id="KW-0804">Transcription</keyword>
<dbReference type="InterPro" id="IPR011008">
    <property type="entry name" value="Dimeric_a/b-barrel"/>
</dbReference>
<sequence>MPSGESVLGEPDLALIHALQLVPRASWTQLSAVLGAGPDTLARRWEHLTTGGYAWAGFLVRHHGPRAPLYAWVEVDCAAGRSEETAIELTGDPYTLGVHEVTGDTDLVLLVLCPDLEALDAYLSLRVQRLPGVTRSRTQVVTGVHSARNLWQLDQLTPRQARQLTGAPVPVQGRPAVSRRRTQQLTELDEALVLELAGDARRSAAELARTCGASESTVRRRLEALIGGETLIHHCVPAPRFSGRPVWALIRADVPSLAVASTAAAMARLRQTRLVTSVTGGHNLAVGAWLRSVGELHDITTAMERAAPSLRITGTALSLRTHKSGAQVLGPDGRRLHHVRPDLRTPHWKDRFV</sequence>
<dbReference type="AlphaFoldDB" id="A0A2P2GI73"/>
<name>A0A2P2GI73_STREW</name>
<dbReference type="Pfam" id="PF13404">
    <property type="entry name" value="HTH_AsnC-type"/>
    <property type="match status" value="1"/>
</dbReference>
<dbReference type="Proteomes" id="UP000265325">
    <property type="component" value="Unassembled WGS sequence"/>
</dbReference>
<gene>
    <name evidence="6" type="ORF">VO63_24960</name>
</gene>
<dbReference type="Pfam" id="PF01037">
    <property type="entry name" value="AsnC_trans_reg"/>
    <property type="match status" value="1"/>
</dbReference>
<dbReference type="GO" id="GO:0043565">
    <property type="term" value="F:sequence-specific DNA binding"/>
    <property type="evidence" value="ECO:0007669"/>
    <property type="project" value="InterPro"/>
</dbReference>
<feature type="domain" description="Transcription regulator AsnC/Lrp ligand binding" evidence="4">
    <location>
        <begin position="73"/>
        <end position="141"/>
    </location>
</feature>
<dbReference type="InterPro" id="IPR000485">
    <property type="entry name" value="AsnC-type_HTH_dom"/>
</dbReference>
<dbReference type="InterPro" id="IPR019888">
    <property type="entry name" value="Tscrpt_reg_AsnC-like"/>
</dbReference>
<feature type="domain" description="HTH asnC-type" evidence="5">
    <location>
        <begin position="185"/>
        <end position="225"/>
    </location>
</feature>
<proteinExistence type="predicted"/>
<dbReference type="SMART" id="SM00344">
    <property type="entry name" value="HTH_ASNC"/>
    <property type="match status" value="1"/>
</dbReference>
<dbReference type="OrthoDB" id="4050641at2"/>
<evidence type="ECO:0000256" key="1">
    <source>
        <dbReference type="ARBA" id="ARBA00023015"/>
    </source>
</evidence>
<dbReference type="GO" id="GO:0043200">
    <property type="term" value="P:response to amino acid"/>
    <property type="evidence" value="ECO:0007669"/>
    <property type="project" value="TreeGrafter"/>
</dbReference>
<protein>
    <submittedName>
        <fullName evidence="6">AsnC family transcriptional regulator</fullName>
    </submittedName>
</protein>
<keyword evidence="7" id="KW-1185">Reference proteome</keyword>
<dbReference type="RefSeq" id="WP_046910213.1">
    <property type="nucleotide sequence ID" value="NZ_BAAAXG010000026.1"/>
</dbReference>